<dbReference type="CDD" id="cd05400">
    <property type="entry name" value="NT_2-5OAS_ClassI-CCAase"/>
    <property type="match status" value="1"/>
</dbReference>
<dbReference type="RefSeq" id="WP_195876205.1">
    <property type="nucleotide sequence ID" value="NZ_JADOEL010000015.1"/>
</dbReference>
<reference evidence="2 3" key="1">
    <citation type="submission" date="2020-11" db="EMBL/GenBank/DDBJ databases">
        <title>WGS of Herminiimonas contaminans strain Marseille-Q4544 isolated from planarians Schmidtea mediterranea.</title>
        <authorList>
            <person name="Kangale L."/>
        </authorList>
    </citation>
    <scope>NUCLEOTIDE SEQUENCE [LARGE SCALE GENOMIC DNA]</scope>
    <source>
        <strain evidence="2 3">Marseille-Q4544</strain>
    </source>
</reference>
<accession>A0ABS0EYN0</accession>
<dbReference type="InterPro" id="IPR006116">
    <property type="entry name" value="NT_2-5OAS_ClassI-CCAase"/>
</dbReference>
<dbReference type="EMBL" id="JADOEL010000015">
    <property type="protein sequence ID" value="MBF8179087.1"/>
    <property type="molecule type" value="Genomic_DNA"/>
</dbReference>
<dbReference type="Pfam" id="PF18144">
    <property type="entry name" value="SMODS"/>
    <property type="match status" value="1"/>
</dbReference>
<sequence length="423" mass="46577">MDTTLLNKPQVDSWESLLLRSAAQISLSAPQYEKIKTRYENLQNILDATTDPLLQGAHIFIQGSIGLGTTLKPVPYAANEMATIDADAIVLLPNAANASAEQVLEAIEQRFRAGSRVGQPIKPLRRGVRIVYGDENPGFHIDITPARVVAGNTDQKGFGKLQVPDRETGWKASSPREYCNWLGEIAELKVITETHSFALDSNSRADTALTKSTQDPVPDYGEYMDSNPLKAAIKLLKRHRDVWAIANRKESIRPISAIITTLATHAYEEIARESAHRPLRPIEAMIEIVRRMPDFIDPIPAGYAVFNPKDDGENFAEKWNRPNGEGSKYRDAFYVWHARAVADMKLGFEDFGKAETFENAMNEQFGVSKAFVNDAIKKLPADWTLPGRKAGVTLNSISYAIFAGAAAASSASQAAIKPVDRLG</sequence>
<keyword evidence="3" id="KW-1185">Reference proteome</keyword>
<dbReference type="Proteomes" id="UP000657372">
    <property type="component" value="Unassembled WGS sequence"/>
</dbReference>
<proteinExistence type="predicted"/>
<gene>
    <name evidence="2" type="ORF">IXC47_15490</name>
</gene>
<evidence type="ECO:0000256" key="1">
    <source>
        <dbReference type="ARBA" id="ARBA00023118"/>
    </source>
</evidence>
<keyword evidence="1" id="KW-0051">Antiviral defense</keyword>
<name>A0ABS0EYN0_9BURK</name>
<organism evidence="2 3">
    <name type="scientific">Herminiimonas contaminans</name>
    <dbReference type="NCBI Taxonomy" id="1111140"/>
    <lineage>
        <taxon>Bacteria</taxon>
        <taxon>Pseudomonadati</taxon>
        <taxon>Pseudomonadota</taxon>
        <taxon>Betaproteobacteria</taxon>
        <taxon>Burkholderiales</taxon>
        <taxon>Oxalobacteraceae</taxon>
        <taxon>Herminiimonas</taxon>
    </lineage>
</organism>
<comment type="caution">
    <text evidence="2">The sequence shown here is derived from an EMBL/GenBank/DDBJ whole genome shotgun (WGS) entry which is preliminary data.</text>
</comment>
<evidence type="ECO:0000313" key="2">
    <source>
        <dbReference type="EMBL" id="MBF8179087.1"/>
    </source>
</evidence>
<protein>
    <submittedName>
        <fullName evidence="2">Nucleotidyltransferase</fullName>
    </submittedName>
</protein>
<evidence type="ECO:0000313" key="3">
    <source>
        <dbReference type="Proteomes" id="UP000657372"/>
    </source>
</evidence>